<organism evidence="2 3">
    <name type="scientific">Natronoglycomyces albus</name>
    <dbReference type="NCBI Taxonomy" id="2811108"/>
    <lineage>
        <taxon>Bacteria</taxon>
        <taxon>Bacillati</taxon>
        <taxon>Actinomycetota</taxon>
        <taxon>Actinomycetes</taxon>
        <taxon>Glycomycetales</taxon>
        <taxon>Glycomycetaceae</taxon>
        <taxon>Natronoglycomyces</taxon>
    </lineage>
</organism>
<gene>
    <name evidence="2" type="ORF">JQS30_04860</name>
</gene>
<dbReference type="SUPFAM" id="SSF47240">
    <property type="entry name" value="Ferritin-like"/>
    <property type="match status" value="1"/>
</dbReference>
<proteinExistence type="predicted"/>
<dbReference type="AlphaFoldDB" id="A0A895XRA3"/>
<reference evidence="2" key="1">
    <citation type="submission" date="2021-02" db="EMBL/GenBank/DDBJ databases">
        <title>Natronoglycomyces albus gen. nov., sp. nov, a haloalkaliphilic actinobacterium from a soda solonchak soil.</title>
        <authorList>
            <person name="Sorokin D.Y."/>
            <person name="Khijniak T.V."/>
            <person name="Zakharycheva A.P."/>
            <person name="Boueva O.V."/>
            <person name="Ariskina E.V."/>
            <person name="Hahnke R.L."/>
            <person name="Bunk B."/>
            <person name="Sproer C."/>
            <person name="Schumann P."/>
            <person name="Evtushenko L.I."/>
            <person name="Kublanov I.V."/>
        </authorList>
    </citation>
    <scope>NUCLEOTIDE SEQUENCE</scope>
    <source>
        <strain evidence="2">DSM 106290</strain>
    </source>
</reference>
<dbReference type="InterPro" id="IPR012347">
    <property type="entry name" value="Ferritin-like"/>
</dbReference>
<dbReference type="InterPro" id="IPR029447">
    <property type="entry name" value="DUF4439"/>
</dbReference>
<sequence>MNAMEVGLNAEYAAIYAYGAYSHYLGGPTADMAEAIEEQHRQRRDRLLVWFAENDAQPPTPQPAYELDQAQDGTDAVAALMATEEAVATAWRSVVHTDEVDQRKICVEMLCAAASTLVRWRVAAGEIPTQPWPGRP</sequence>
<dbReference type="InterPro" id="IPR009078">
    <property type="entry name" value="Ferritin-like_SF"/>
</dbReference>
<dbReference type="EMBL" id="CP070496">
    <property type="protein sequence ID" value="QSB06242.1"/>
    <property type="molecule type" value="Genomic_DNA"/>
</dbReference>
<feature type="domain" description="DUF4439" evidence="1">
    <location>
        <begin position="3"/>
        <end position="135"/>
    </location>
</feature>
<evidence type="ECO:0000313" key="2">
    <source>
        <dbReference type="EMBL" id="QSB06242.1"/>
    </source>
</evidence>
<accession>A0A895XRA3</accession>
<name>A0A895XRA3_9ACTN</name>
<dbReference type="KEGG" id="nav:JQS30_04860"/>
<keyword evidence="3" id="KW-1185">Reference proteome</keyword>
<dbReference type="Gene3D" id="1.20.1260.10">
    <property type="match status" value="1"/>
</dbReference>
<protein>
    <submittedName>
        <fullName evidence="2">DUF4439 domain-containing protein</fullName>
    </submittedName>
</protein>
<evidence type="ECO:0000259" key="1">
    <source>
        <dbReference type="Pfam" id="PF14530"/>
    </source>
</evidence>
<dbReference type="RefSeq" id="WP_213172251.1">
    <property type="nucleotide sequence ID" value="NZ_CP070496.1"/>
</dbReference>
<dbReference type="Proteomes" id="UP000662939">
    <property type="component" value="Chromosome"/>
</dbReference>
<evidence type="ECO:0000313" key="3">
    <source>
        <dbReference type="Proteomes" id="UP000662939"/>
    </source>
</evidence>
<dbReference type="Pfam" id="PF14530">
    <property type="entry name" value="DUF4439"/>
    <property type="match status" value="1"/>
</dbReference>